<evidence type="ECO:0000256" key="1">
    <source>
        <dbReference type="SAM" id="MobiDB-lite"/>
    </source>
</evidence>
<evidence type="ECO:0000313" key="3">
    <source>
        <dbReference type="Proteomes" id="UP001175271"/>
    </source>
</evidence>
<feature type="compositionally biased region" description="Basic and acidic residues" evidence="1">
    <location>
        <begin position="83"/>
        <end position="94"/>
    </location>
</feature>
<keyword evidence="3" id="KW-1185">Reference proteome</keyword>
<organism evidence="2 3">
    <name type="scientific">Steinernema hermaphroditum</name>
    <dbReference type="NCBI Taxonomy" id="289476"/>
    <lineage>
        <taxon>Eukaryota</taxon>
        <taxon>Metazoa</taxon>
        <taxon>Ecdysozoa</taxon>
        <taxon>Nematoda</taxon>
        <taxon>Chromadorea</taxon>
        <taxon>Rhabditida</taxon>
        <taxon>Tylenchina</taxon>
        <taxon>Panagrolaimomorpha</taxon>
        <taxon>Strongyloidoidea</taxon>
        <taxon>Steinernematidae</taxon>
        <taxon>Steinernema</taxon>
    </lineage>
</organism>
<name>A0AA39HIJ7_9BILA</name>
<proteinExistence type="predicted"/>
<accession>A0AA39HIJ7</accession>
<dbReference type="Proteomes" id="UP001175271">
    <property type="component" value="Unassembled WGS sequence"/>
</dbReference>
<feature type="compositionally biased region" description="Basic and acidic residues" evidence="1">
    <location>
        <begin position="16"/>
        <end position="34"/>
    </location>
</feature>
<gene>
    <name evidence="2" type="ORF">QR680_018368</name>
</gene>
<comment type="caution">
    <text evidence="2">The sequence shown here is derived from an EMBL/GenBank/DDBJ whole genome shotgun (WGS) entry which is preliminary data.</text>
</comment>
<feature type="region of interest" description="Disordered" evidence="1">
    <location>
        <begin position="1"/>
        <end position="94"/>
    </location>
</feature>
<protein>
    <submittedName>
        <fullName evidence="2">Uncharacterized protein</fullName>
    </submittedName>
</protein>
<sequence length="129" mass="14753">MCKKQKMKLAGRHKATRTDQKPQRNKTDVRDSKETPIVIITKAQKSRGSDKNETKKSDKIPSSITAPTYKDSYRSIRKSAQKSMKDNDDSQEKMSLENTLKEVPNRMPEVDLQVDAKAKDPIFTNDELI</sequence>
<reference evidence="2" key="1">
    <citation type="submission" date="2023-06" db="EMBL/GenBank/DDBJ databases">
        <title>Genomic analysis of the entomopathogenic nematode Steinernema hermaphroditum.</title>
        <authorList>
            <person name="Schwarz E.M."/>
            <person name="Heppert J.K."/>
            <person name="Baniya A."/>
            <person name="Schwartz H.T."/>
            <person name="Tan C.-H."/>
            <person name="Antoshechkin I."/>
            <person name="Sternberg P.W."/>
            <person name="Goodrich-Blair H."/>
            <person name="Dillman A.R."/>
        </authorList>
    </citation>
    <scope>NUCLEOTIDE SEQUENCE</scope>
    <source>
        <strain evidence="2">PS9179</strain>
        <tissue evidence="2">Whole animal</tissue>
    </source>
</reference>
<dbReference type="AlphaFoldDB" id="A0AA39HIJ7"/>
<dbReference type="EMBL" id="JAUCMV010000004">
    <property type="protein sequence ID" value="KAK0406095.1"/>
    <property type="molecule type" value="Genomic_DNA"/>
</dbReference>
<feature type="compositionally biased region" description="Basic and acidic residues" evidence="1">
    <location>
        <begin position="47"/>
        <end position="59"/>
    </location>
</feature>
<evidence type="ECO:0000313" key="2">
    <source>
        <dbReference type="EMBL" id="KAK0406095.1"/>
    </source>
</evidence>
<feature type="compositionally biased region" description="Basic residues" evidence="1">
    <location>
        <begin position="1"/>
        <end position="15"/>
    </location>
</feature>